<keyword evidence="4 7" id="KW-0548">Nucleotidyltransferase</keyword>
<dbReference type="EC" id="2.7.7.9" evidence="2"/>
<gene>
    <name evidence="7" type="ORF">COU35_04085</name>
</gene>
<dbReference type="Gene3D" id="3.90.550.10">
    <property type="entry name" value="Spore Coat Polysaccharide Biosynthesis Protein SpsA, Chain A"/>
    <property type="match status" value="1"/>
</dbReference>
<feature type="domain" description="Nucleotidyl transferase" evidence="6">
    <location>
        <begin position="18"/>
        <end position="190"/>
    </location>
</feature>
<comment type="catalytic activity">
    <reaction evidence="5">
        <text>alpha-D-glucose 1-phosphate + UTP + H(+) = UDP-alpha-D-glucose + diphosphate</text>
        <dbReference type="Rhea" id="RHEA:19889"/>
        <dbReference type="ChEBI" id="CHEBI:15378"/>
        <dbReference type="ChEBI" id="CHEBI:33019"/>
        <dbReference type="ChEBI" id="CHEBI:46398"/>
        <dbReference type="ChEBI" id="CHEBI:58601"/>
        <dbReference type="ChEBI" id="CHEBI:58885"/>
        <dbReference type="EC" id="2.7.7.9"/>
    </reaction>
</comment>
<evidence type="ECO:0000256" key="1">
    <source>
        <dbReference type="ARBA" id="ARBA00006890"/>
    </source>
</evidence>
<evidence type="ECO:0000256" key="3">
    <source>
        <dbReference type="ARBA" id="ARBA00022679"/>
    </source>
</evidence>
<dbReference type="InterPro" id="IPR005835">
    <property type="entry name" value="NTP_transferase_dom"/>
</dbReference>
<dbReference type="GO" id="GO:0006011">
    <property type="term" value="P:UDP-alpha-D-glucose metabolic process"/>
    <property type="evidence" value="ECO:0007669"/>
    <property type="project" value="InterPro"/>
</dbReference>
<name>A0A2H0TPL6_9BACT</name>
<sequence length="209" mass="23463">MGKYDRIAPLVELTKKANFFYTRQSSPKGNGHALLFAKEFIGDDPFAFSDGDSIIDSKTPVTQQLIKVFHKHGAPVIGVQHITDKKAMTKYGNVYGTPQKDARVFRVSKFAEKPDEKHVSPHGLIVGGMRYILTKDIWPILEKQAAGRGGEIWLSDAANTLAKRKKFFAYEYEGKYLDTGNKEALLKAAIHFAMKDPTMRTEIQELVSQ</sequence>
<evidence type="ECO:0000256" key="5">
    <source>
        <dbReference type="ARBA" id="ARBA00048128"/>
    </source>
</evidence>
<proteinExistence type="inferred from homology"/>
<organism evidence="7 8">
    <name type="scientific">Candidatus Magasanikbacteria bacterium CG10_big_fil_rev_8_21_14_0_10_47_10</name>
    <dbReference type="NCBI Taxonomy" id="1974652"/>
    <lineage>
        <taxon>Bacteria</taxon>
        <taxon>Candidatus Magasanikiibacteriota</taxon>
    </lineage>
</organism>
<evidence type="ECO:0000313" key="7">
    <source>
        <dbReference type="EMBL" id="PIR74108.1"/>
    </source>
</evidence>
<reference evidence="8" key="1">
    <citation type="submission" date="2017-09" db="EMBL/GenBank/DDBJ databases">
        <title>Depth-based differentiation of microbial function through sediment-hosted aquifers and enrichment of novel symbionts in the deep terrestrial subsurface.</title>
        <authorList>
            <person name="Probst A.J."/>
            <person name="Ladd B."/>
            <person name="Jarett J.K."/>
            <person name="Geller-Mcgrath D.E."/>
            <person name="Sieber C.M.K."/>
            <person name="Emerson J.B."/>
            <person name="Anantharaman K."/>
            <person name="Thomas B.C."/>
            <person name="Malmstrom R."/>
            <person name="Stieglmeier M."/>
            <person name="Klingl A."/>
            <person name="Woyke T."/>
            <person name="Ryan C.M."/>
            <person name="Banfield J.F."/>
        </authorList>
    </citation>
    <scope>NUCLEOTIDE SEQUENCE [LARGE SCALE GENOMIC DNA]</scope>
</reference>
<evidence type="ECO:0000256" key="2">
    <source>
        <dbReference type="ARBA" id="ARBA00012415"/>
    </source>
</evidence>
<dbReference type="GO" id="GO:0003983">
    <property type="term" value="F:UTP:glucose-1-phosphate uridylyltransferase activity"/>
    <property type="evidence" value="ECO:0007669"/>
    <property type="project" value="UniProtKB-EC"/>
</dbReference>
<evidence type="ECO:0000313" key="8">
    <source>
        <dbReference type="Proteomes" id="UP000230154"/>
    </source>
</evidence>
<dbReference type="Proteomes" id="UP000230154">
    <property type="component" value="Unassembled WGS sequence"/>
</dbReference>
<evidence type="ECO:0000259" key="6">
    <source>
        <dbReference type="Pfam" id="PF00483"/>
    </source>
</evidence>
<protein>
    <recommendedName>
        <fullName evidence="2">UTP--glucose-1-phosphate uridylyltransferase</fullName>
        <ecNumber evidence="2">2.7.7.9</ecNumber>
    </recommendedName>
</protein>
<evidence type="ECO:0000256" key="4">
    <source>
        <dbReference type="ARBA" id="ARBA00022695"/>
    </source>
</evidence>
<comment type="similarity">
    <text evidence="1">Belongs to the UDPGP type 2 family.</text>
</comment>
<dbReference type="InterPro" id="IPR005771">
    <property type="entry name" value="GalU_uridylyltTrfase_bac/arc"/>
</dbReference>
<dbReference type="InterPro" id="IPR029044">
    <property type="entry name" value="Nucleotide-diphossugar_trans"/>
</dbReference>
<dbReference type="SUPFAM" id="SSF53448">
    <property type="entry name" value="Nucleotide-diphospho-sugar transferases"/>
    <property type="match status" value="1"/>
</dbReference>
<accession>A0A2H0TPL6</accession>
<dbReference type="Pfam" id="PF00483">
    <property type="entry name" value="NTP_transferase"/>
    <property type="match status" value="1"/>
</dbReference>
<keyword evidence="3 7" id="KW-0808">Transferase</keyword>
<dbReference type="PANTHER" id="PTHR43197">
    <property type="entry name" value="UTP--GLUCOSE-1-PHOSPHATE URIDYLYLTRANSFERASE"/>
    <property type="match status" value="1"/>
</dbReference>
<comment type="caution">
    <text evidence="7">The sequence shown here is derived from an EMBL/GenBank/DDBJ whole genome shotgun (WGS) entry which is preliminary data.</text>
</comment>
<dbReference type="EMBL" id="PFCB01000029">
    <property type="protein sequence ID" value="PIR74108.1"/>
    <property type="molecule type" value="Genomic_DNA"/>
</dbReference>
<dbReference type="AlphaFoldDB" id="A0A2H0TPL6"/>
<dbReference type="PANTHER" id="PTHR43197:SF1">
    <property type="entry name" value="UTP--GLUCOSE-1-PHOSPHATE URIDYLYLTRANSFERASE"/>
    <property type="match status" value="1"/>
</dbReference>